<dbReference type="InterPro" id="IPR027417">
    <property type="entry name" value="P-loop_NTPase"/>
</dbReference>
<organism evidence="5 6">
    <name type="scientific">Staphylothermus marinus (strain ATCC 43588 / DSM 3639 / JCM 9404 / F1)</name>
    <dbReference type="NCBI Taxonomy" id="399550"/>
    <lineage>
        <taxon>Archaea</taxon>
        <taxon>Thermoproteota</taxon>
        <taxon>Thermoprotei</taxon>
        <taxon>Desulfurococcales</taxon>
        <taxon>Desulfurococcaceae</taxon>
        <taxon>Staphylothermus</taxon>
    </lineage>
</organism>
<dbReference type="OrthoDB" id="18209at2157"/>
<keyword evidence="3" id="KW-0067">ATP-binding</keyword>
<dbReference type="GO" id="GO:0005524">
    <property type="term" value="F:ATP binding"/>
    <property type="evidence" value="ECO:0007669"/>
    <property type="project" value="UniProtKB-KW"/>
</dbReference>
<protein>
    <submittedName>
        <fullName evidence="5">ABC transporter related</fullName>
    </submittedName>
</protein>
<dbReference type="InterPro" id="IPR003439">
    <property type="entry name" value="ABC_transporter-like_ATP-bd"/>
</dbReference>
<dbReference type="InterPro" id="IPR051782">
    <property type="entry name" value="ABC_Transporter_VariousFunc"/>
</dbReference>
<dbReference type="InterPro" id="IPR003593">
    <property type="entry name" value="AAA+_ATPase"/>
</dbReference>
<reference evidence="6" key="1">
    <citation type="journal article" date="2009" name="BMC Genomics">
        <title>The complete genome sequence of Staphylothermus marinus reveals differences in sulfur metabolism among heterotrophic Crenarchaeota.</title>
        <authorList>
            <person name="Anderson I.J."/>
            <person name="Dharmarajan L."/>
            <person name="Rodriguez J."/>
            <person name="Hooper S."/>
            <person name="Porat I."/>
            <person name="Ulrich L.E."/>
            <person name="Elkins J.G."/>
            <person name="Mavromatis K."/>
            <person name="Sun H."/>
            <person name="Land M."/>
            <person name="Lapidus A."/>
            <person name="Lucas S."/>
            <person name="Barry K."/>
            <person name="Huber H."/>
            <person name="Zhulin I.B."/>
            <person name="Whitman W.B."/>
            <person name="Mukhopadhyay B."/>
            <person name="Woese C."/>
            <person name="Bristow J."/>
            <person name="Kyrpides N."/>
        </authorList>
    </citation>
    <scope>NUCLEOTIDE SEQUENCE [LARGE SCALE GENOMIC DNA]</scope>
    <source>
        <strain evidence="6">ATCC 43588 / DSM 3639 / JCM 9404 / F1</strain>
    </source>
</reference>
<keyword evidence="2" id="KW-0547">Nucleotide-binding</keyword>
<evidence type="ECO:0000313" key="6">
    <source>
        <dbReference type="Proteomes" id="UP000000254"/>
    </source>
</evidence>
<dbReference type="SMART" id="SM00382">
    <property type="entry name" value="AAA"/>
    <property type="match status" value="1"/>
</dbReference>
<dbReference type="PANTHER" id="PTHR42939">
    <property type="entry name" value="ABC TRANSPORTER ATP-BINDING PROTEIN ALBC-RELATED"/>
    <property type="match status" value="1"/>
</dbReference>
<dbReference type="GeneID" id="4907178"/>
<accession>A3DPT3</accession>
<dbReference type="Gene3D" id="3.40.50.300">
    <property type="entry name" value="P-loop containing nucleotide triphosphate hydrolases"/>
    <property type="match status" value="1"/>
</dbReference>
<feature type="domain" description="ABC transporter" evidence="4">
    <location>
        <begin position="1"/>
        <end position="222"/>
    </location>
</feature>
<evidence type="ECO:0000256" key="3">
    <source>
        <dbReference type="ARBA" id="ARBA00022840"/>
    </source>
</evidence>
<dbReference type="KEGG" id="smr:Smar_1557"/>
<dbReference type="SUPFAM" id="SSF52540">
    <property type="entry name" value="P-loop containing nucleoside triphosphate hydrolases"/>
    <property type="match status" value="1"/>
</dbReference>
<evidence type="ECO:0000259" key="4">
    <source>
        <dbReference type="PROSITE" id="PS50893"/>
    </source>
</evidence>
<evidence type="ECO:0000256" key="1">
    <source>
        <dbReference type="ARBA" id="ARBA00022448"/>
    </source>
</evidence>
<dbReference type="eggNOG" id="arCOG00194">
    <property type="taxonomic scope" value="Archaea"/>
</dbReference>
<dbReference type="PANTHER" id="PTHR42939:SF1">
    <property type="entry name" value="ABC TRANSPORTER ATP-BINDING PROTEIN ALBC-RELATED"/>
    <property type="match status" value="1"/>
</dbReference>
<dbReference type="PROSITE" id="PS50893">
    <property type="entry name" value="ABC_TRANSPORTER_2"/>
    <property type="match status" value="1"/>
</dbReference>
<proteinExistence type="predicted"/>
<dbReference type="Pfam" id="PF00005">
    <property type="entry name" value="ABC_tran"/>
    <property type="match status" value="1"/>
</dbReference>
<dbReference type="STRING" id="399550.Smar_1557"/>
<dbReference type="HOGENOM" id="CLU_000604_1_22_2"/>
<keyword evidence="1" id="KW-0813">Transport</keyword>
<name>A3DPT3_STAMF</name>
<dbReference type="RefSeq" id="WP_011839837.1">
    <property type="nucleotide sequence ID" value="NC_009033.1"/>
</dbReference>
<evidence type="ECO:0000256" key="2">
    <source>
        <dbReference type="ARBA" id="ARBA00022741"/>
    </source>
</evidence>
<keyword evidence="6" id="KW-1185">Reference proteome</keyword>
<sequence>MDLDRIIVRNLVKKYRRFVLKVEYAEFKRGLNLVVGSNGSGKTTLLKMIAGFAWPNNGSIEIIVDGLKYSPREAMKLIGYVAEDVIFPNIKVRELLESFTLDKQVLRELVDELKLTDHLDKKYMELSAGLRKRVQIIIALLKKPKILLLDEPFSNLDILIIPVVKDILQKLKHETIIVVTSHIGLEIDVDTITILDQGRLLYHGEPSALKPKTILEAEVEGKKS</sequence>
<dbReference type="EMBL" id="CP000575">
    <property type="protein sequence ID" value="ABN70643.1"/>
    <property type="molecule type" value="Genomic_DNA"/>
</dbReference>
<gene>
    <name evidence="5" type="ordered locus">Smar_1557</name>
</gene>
<dbReference type="GO" id="GO:0016887">
    <property type="term" value="F:ATP hydrolysis activity"/>
    <property type="evidence" value="ECO:0007669"/>
    <property type="project" value="InterPro"/>
</dbReference>
<reference evidence="5 6" key="2">
    <citation type="journal article" date="2009" name="Stand. Genomic Sci.">
        <title>Complete genome sequence of Staphylothermus marinus Stetter and Fiala 1986 type strain F1.</title>
        <authorList>
            <person name="Anderson I.J."/>
            <person name="Sun H."/>
            <person name="Lapidus A."/>
            <person name="Copeland A."/>
            <person name="Glavina Del Rio T."/>
            <person name="Tice H."/>
            <person name="Dalin E."/>
            <person name="Lucas S."/>
            <person name="Barry K."/>
            <person name="Land M."/>
            <person name="Richardson P."/>
            <person name="Huber H."/>
            <person name="Kyrpides N.C."/>
        </authorList>
    </citation>
    <scope>NUCLEOTIDE SEQUENCE [LARGE SCALE GENOMIC DNA]</scope>
    <source>
        <strain evidence="6">ATCC 43588 / DSM 3639 / JCM 9404 / F1</strain>
    </source>
</reference>
<dbReference type="AlphaFoldDB" id="A3DPT3"/>
<dbReference type="Proteomes" id="UP000000254">
    <property type="component" value="Chromosome"/>
</dbReference>
<evidence type="ECO:0000313" key="5">
    <source>
        <dbReference type="EMBL" id="ABN70643.1"/>
    </source>
</evidence>